<dbReference type="EMBL" id="CM055094">
    <property type="protein sequence ID" value="KAJ7561984.1"/>
    <property type="molecule type" value="Genomic_DNA"/>
</dbReference>
<dbReference type="Proteomes" id="UP001162992">
    <property type="component" value="Chromosome 3"/>
</dbReference>
<proteinExistence type="predicted"/>
<reference evidence="2" key="1">
    <citation type="journal article" date="2024" name="Proc. Natl. Acad. Sci. U.S.A.">
        <title>Extraordinary preservation of gene collinearity over three hundred million years revealed in homosporous lycophytes.</title>
        <authorList>
            <person name="Li C."/>
            <person name="Wickell D."/>
            <person name="Kuo L.Y."/>
            <person name="Chen X."/>
            <person name="Nie B."/>
            <person name="Liao X."/>
            <person name="Peng D."/>
            <person name="Ji J."/>
            <person name="Jenkins J."/>
            <person name="Williams M."/>
            <person name="Shu S."/>
            <person name="Plott C."/>
            <person name="Barry K."/>
            <person name="Rajasekar S."/>
            <person name="Grimwood J."/>
            <person name="Han X."/>
            <person name="Sun S."/>
            <person name="Hou Z."/>
            <person name="He W."/>
            <person name="Dai G."/>
            <person name="Sun C."/>
            <person name="Schmutz J."/>
            <person name="Leebens-Mack J.H."/>
            <person name="Li F.W."/>
            <person name="Wang L."/>
        </authorList>
    </citation>
    <scope>NUCLEOTIDE SEQUENCE [LARGE SCALE GENOMIC DNA]</scope>
    <source>
        <strain evidence="2">cv. PW_Plant_1</strain>
    </source>
</reference>
<comment type="caution">
    <text evidence="1">The sequence shown here is derived from an EMBL/GenBank/DDBJ whole genome shotgun (WGS) entry which is preliminary data.</text>
</comment>
<sequence>MDVQASFSLNTGAKIPAVGLGTWQTDGASCKVAVSTALGVGYRHLDCAHLYGNEIEVGQALADALGGGIPGLKREDLFVTSKLWCTTSASKRVEISVDISLKNLGMTYLDLYLVHWPDVSSLADATDPPPMASGDPSKFLRRMKYTWLAMESLVEKGKAAAIGVSNFSIPQLEELLTFANIVPAVNQVELHPFWRQDELVNFCQNKGIHVSAHTPLGVPDTSLSSFSANRREEEIEAPSAPIFTKSRSVHVPLLRTSVIASIAERLGKTPAQVILRWGIQRGTSVLPCSSKQERIKSNSDIFTWSLSQEDWNVVNTIEPQLRLIHSSHSYLSRNRPLEALIETDDDSEYTESS</sequence>
<keyword evidence="2" id="KW-1185">Reference proteome</keyword>
<protein>
    <submittedName>
        <fullName evidence="1">Uncharacterized protein</fullName>
    </submittedName>
</protein>
<name>A0ACC2E695_DIPCM</name>
<accession>A0ACC2E695</accession>
<gene>
    <name evidence="1" type="ORF">O6H91_03G051100</name>
</gene>
<evidence type="ECO:0000313" key="2">
    <source>
        <dbReference type="Proteomes" id="UP001162992"/>
    </source>
</evidence>
<organism evidence="1 2">
    <name type="scientific">Diphasiastrum complanatum</name>
    <name type="common">Issler's clubmoss</name>
    <name type="synonym">Lycopodium complanatum</name>
    <dbReference type="NCBI Taxonomy" id="34168"/>
    <lineage>
        <taxon>Eukaryota</taxon>
        <taxon>Viridiplantae</taxon>
        <taxon>Streptophyta</taxon>
        <taxon>Embryophyta</taxon>
        <taxon>Tracheophyta</taxon>
        <taxon>Lycopodiopsida</taxon>
        <taxon>Lycopodiales</taxon>
        <taxon>Lycopodiaceae</taxon>
        <taxon>Lycopodioideae</taxon>
        <taxon>Diphasiastrum</taxon>
    </lineage>
</organism>
<evidence type="ECO:0000313" key="1">
    <source>
        <dbReference type="EMBL" id="KAJ7561984.1"/>
    </source>
</evidence>